<dbReference type="EC" id="2.7.13.3" evidence="2"/>
<dbReference type="PANTHER" id="PTHR43395">
    <property type="entry name" value="SENSOR HISTIDINE KINASE CHEA"/>
    <property type="match status" value="1"/>
</dbReference>
<evidence type="ECO:0000256" key="6">
    <source>
        <dbReference type="ARBA" id="ARBA00022741"/>
    </source>
</evidence>
<evidence type="ECO:0000256" key="7">
    <source>
        <dbReference type="ARBA" id="ARBA00022777"/>
    </source>
</evidence>
<evidence type="ECO:0000259" key="13">
    <source>
        <dbReference type="PROSITE" id="PS50851"/>
    </source>
</evidence>
<dbReference type="Pfam" id="PF01584">
    <property type="entry name" value="CheW"/>
    <property type="match status" value="1"/>
</dbReference>
<evidence type="ECO:0000256" key="3">
    <source>
        <dbReference type="ARBA" id="ARBA00021495"/>
    </source>
</evidence>
<dbReference type="InterPro" id="IPR036890">
    <property type="entry name" value="HATPase_C_sf"/>
</dbReference>
<dbReference type="SMART" id="SM00260">
    <property type="entry name" value="CheW"/>
    <property type="match status" value="1"/>
</dbReference>
<dbReference type="PATRIC" id="fig|28087.4.peg.2655"/>
<dbReference type="InterPro" id="IPR002545">
    <property type="entry name" value="CheW-lke_dom"/>
</dbReference>
<dbReference type="SUPFAM" id="SSF47226">
    <property type="entry name" value="Histidine-containing phosphotransfer domain, HPT domain"/>
    <property type="match status" value="2"/>
</dbReference>
<evidence type="ECO:0000256" key="8">
    <source>
        <dbReference type="ARBA" id="ARBA00023012"/>
    </source>
</evidence>
<dbReference type="PROSITE" id="PS50109">
    <property type="entry name" value="HIS_KIN"/>
    <property type="match status" value="1"/>
</dbReference>
<dbReference type="InterPro" id="IPR036061">
    <property type="entry name" value="CheW-like_dom_sf"/>
</dbReference>
<dbReference type="SUPFAM" id="SSF55874">
    <property type="entry name" value="ATPase domain of HSP90 chaperone/DNA topoisomerase II/histidine kinase"/>
    <property type="match status" value="1"/>
</dbReference>
<evidence type="ECO:0000259" key="14">
    <source>
        <dbReference type="PROSITE" id="PS50894"/>
    </source>
</evidence>
<dbReference type="InterPro" id="IPR005467">
    <property type="entry name" value="His_kinase_dom"/>
</dbReference>
<reference evidence="15 16" key="1">
    <citation type="submission" date="2015-11" db="EMBL/GenBank/DDBJ databases">
        <title>Genomic analysis of 38 Legionella species identifies large and diverse effector repertoires.</title>
        <authorList>
            <person name="Burstein D."/>
            <person name="Amaro F."/>
            <person name="Zusman T."/>
            <person name="Lifshitz Z."/>
            <person name="Cohen O."/>
            <person name="Gilbert J.A."/>
            <person name="Pupko T."/>
            <person name="Shuman H.A."/>
            <person name="Segal G."/>
        </authorList>
    </citation>
    <scope>NUCLEOTIDE SEQUENCE [LARGE SCALE GENOMIC DNA]</scope>
    <source>
        <strain evidence="15 16">Mt.St.Helens-4</strain>
    </source>
</reference>
<protein>
    <recommendedName>
        <fullName evidence="3">Chemotaxis protein CheA</fullName>
        <ecNumber evidence="2">2.7.13.3</ecNumber>
    </recommendedName>
</protein>
<keyword evidence="8" id="KW-0902">Two-component regulatory system</keyword>
<dbReference type="PRINTS" id="PR00344">
    <property type="entry name" value="BCTRLSENSOR"/>
</dbReference>
<comment type="caution">
    <text evidence="15">The sequence shown here is derived from an EMBL/GenBank/DDBJ whole genome shotgun (WGS) entry which is preliminary data.</text>
</comment>
<keyword evidence="6" id="KW-0547">Nucleotide-binding</keyword>
<dbReference type="SMART" id="SM00073">
    <property type="entry name" value="HPT"/>
    <property type="match status" value="2"/>
</dbReference>
<keyword evidence="5 15" id="KW-0808">Transferase</keyword>
<comment type="function">
    <text evidence="9">Involved in the transmission of sensory signals from the chemoreceptors to the flagellar motors. CheA is autophosphorylated; it can transfer its phosphate group to either CheB or CheY.</text>
</comment>
<dbReference type="FunFam" id="3.30.565.10:FF:000016">
    <property type="entry name" value="Chemotaxis protein CheA, putative"/>
    <property type="match status" value="1"/>
</dbReference>
<dbReference type="Proteomes" id="UP000054621">
    <property type="component" value="Unassembled WGS sequence"/>
</dbReference>
<dbReference type="eggNOG" id="COG0643">
    <property type="taxonomic scope" value="Bacteria"/>
</dbReference>
<gene>
    <name evidence="15" type="ORF">Lsai_2464</name>
</gene>
<dbReference type="CDD" id="cd00088">
    <property type="entry name" value="HPT"/>
    <property type="match status" value="1"/>
</dbReference>
<dbReference type="SMART" id="SM00387">
    <property type="entry name" value="HATPase_c"/>
    <property type="match status" value="1"/>
</dbReference>
<name>A0A0W0YD43_9GAMM</name>
<dbReference type="PANTHER" id="PTHR43395:SF10">
    <property type="entry name" value="CHEMOTAXIS PROTEIN CHEA"/>
    <property type="match status" value="1"/>
</dbReference>
<evidence type="ECO:0000259" key="12">
    <source>
        <dbReference type="PROSITE" id="PS50109"/>
    </source>
</evidence>
<dbReference type="AlphaFoldDB" id="A0A0W0YD43"/>
<dbReference type="Gene3D" id="2.30.30.40">
    <property type="entry name" value="SH3 Domains"/>
    <property type="match status" value="1"/>
</dbReference>
<keyword evidence="7 15" id="KW-0418">Kinase</keyword>
<evidence type="ECO:0000256" key="1">
    <source>
        <dbReference type="ARBA" id="ARBA00000085"/>
    </source>
</evidence>
<evidence type="ECO:0000256" key="10">
    <source>
        <dbReference type="PROSITE-ProRule" id="PRU00110"/>
    </source>
</evidence>
<evidence type="ECO:0000256" key="9">
    <source>
        <dbReference type="ARBA" id="ARBA00035100"/>
    </source>
</evidence>
<dbReference type="InterPro" id="IPR008207">
    <property type="entry name" value="Sig_transdc_His_kin_Hpt_dom"/>
</dbReference>
<evidence type="ECO:0000256" key="11">
    <source>
        <dbReference type="SAM" id="MobiDB-lite"/>
    </source>
</evidence>
<dbReference type="PROSITE" id="PS50894">
    <property type="entry name" value="HPT"/>
    <property type="match status" value="2"/>
</dbReference>
<feature type="compositionally biased region" description="Basic and acidic residues" evidence="11">
    <location>
        <begin position="146"/>
        <end position="156"/>
    </location>
</feature>
<feature type="domain" description="HPt" evidence="14">
    <location>
        <begin position="167"/>
        <end position="275"/>
    </location>
</feature>
<dbReference type="Pfam" id="PF02518">
    <property type="entry name" value="HATPase_c"/>
    <property type="match status" value="1"/>
</dbReference>
<dbReference type="EMBL" id="LNYV01000036">
    <property type="protein sequence ID" value="KTD54872.1"/>
    <property type="molecule type" value="Genomic_DNA"/>
</dbReference>
<dbReference type="STRING" id="28087.Lsai_2464"/>
<sequence length="771" mass="87037">MTPNDQFLKQLLETFGPELESLLSIITENLKKIERAEAVNDLNLMMADISRAGRNIKVSAFSVGMQNLGKIAEFVEQLFDPYHKISTEIIQLTFRAVDGMREAMRDFIEKKPLSANLNELLYQLESLLQPEQHEEEKQITPSKTASSEKKSNEEKASSSIPIPPSPDSEFIKKIVETFKTELHENLITITDGLLHLEKGTESEQEFQNLLEEIFRVAHNIKGSARGVGALDVGEIAHYLEALFAAIQKKKIEISSEIINLCLQSIDYMSEAIQCFSEQRPLSFDLHNHLQQLTYYAEGITQKEKASNISLSNQTSTKHQETAGVPTVPLKNEFESIRVSLQNLERISVYMEEIQAIKIAIEENYAKLTKINFKLEQLTKSWKKNTYDLIKNYSGNEIKHLDTLSSVNFTELTEAKKAAHLIERELRIPVSELSILLNALQDEIRTLRLIPVVNQLRYLPRIVRDLAQELNKEVNFEIKSNNVKIDKLILDGLKDPIVHILRNAIDHGIESSELRLKNGKPAQGNITIEVLQKNNQIVFKIIDDGSGIKTEDVVRSALQKNIITQTELETMKQENIFDLLFRPGFSTRKSATDISGRGIGLDVVRSNLLRLKGQVNVESQPGKGTIFFLQVPLTLATERGLIIMCSSQTFVIVTSSVECVLLLQKKDIVHVEGNQTVLVKEQPILLCSLSKVLYLDENKKNFKENFSVVVIKKDEECIALLVDEIIGEREIVLKPLQEPLTNIPCVIGATLTGSNQINFVLNSAEIIKRVLL</sequence>
<proteinExistence type="predicted"/>
<evidence type="ECO:0000313" key="15">
    <source>
        <dbReference type="EMBL" id="KTD54872.1"/>
    </source>
</evidence>
<accession>A0A0W0YD43</accession>
<dbReference type="Pfam" id="PF01627">
    <property type="entry name" value="Hpt"/>
    <property type="match status" value="1"/>
</dbReference>
<dbReference type="OrthoDB" id="9803176at2"/>
<comment type="caution">
    <text evidence="10">Lacks conserved residue(s) required for the propagation of feature annotation.</text>
</comment>
<dbReference type="InterPro" id="IPR004358">
    <property type="entry name" value="Sig_transdc_His_kin-like_C"/>
</dbReference>
<feature type="domain" description="Histidine kinase" evidence="12">
    <location>
        <begin position="429"/>
        <end position="634"/>
    </location>
</feature>
<dbReference type="RefSeq" id="WP_027270531.1">
    <property type="nucleotide sequence ID" value="NZ_CAAAJE010000008.1"/>
</dbReference>
<keyword evidence="4 10" id="KW-0597">Phosphoprotein</keyword>
<feature type="domain" description="CheW-like" evidence="13">
    <location>
        <begin position="636"/>
        <end position="771"/>
    </location>
</feature>
<dbReference type="InterPro" id="IPR036641">
    <property type="entry name" value="HPT_dom_sf"/>
</dbReference>
<feature type="modified residue" description="Phosphohistidine" evidence="10">
    <location>
        <position position="218"/>
    </location>
</feature>
<dbReference type="InterPro" id="IPR003594">
    <property type="entry name" value="HATPase_dom"/>
</dbReference>
<comment type="catalytic activity">
    <reaction evidence="1">
        <text>ATP + protein L-histidine = ADP + protein N-phospho-L-histidine.</text>
        <dbReference type="EC" id="2.7.13.3"/>
    </reaction>
</comment>
<evidence type="ECO:0000256" key="4">
    <source>
        <dbReference type="ARBA" id="ARBA00022553"/>
    </source>
</evidence>
<dbReference type="GO" id="GO:0006935">
    <property type="term" value="P:chemotaxis"/>
    <property type="evidence" value="ECO:0007669"/>
    <property type="project" value="InterPro"/>
</dbReference>
<dbReference type="Gene3D" id="3.30.565.10">
    <property type="entry name" value="Histidine kinase-like ATPase, C-terminal domain"/>
    <property type="match status" value="1"/>
</dbReference>
<feature type="domain" description="HPt" evidence="14">
    <location>
        <begin position="4"/>
        <end position="107"/>
    </location>
</feature>
<organism evidence="15 16">
    <name type="scientific">Legionella sainthelensi</name>
    <dbReference type="NCBI Taxonomy" id="28087"/>
    <lineage>
        <taxon>Bacteria</taxon>
        <taxon>Pseudomonadati</taxon>
        <taxon>Pseudomonadota</taxon>
        <taxon>Gammaproteobacteria</taxon>
        <taxon>Legionellales</taxon>
        <taxon>Legionellaceae</taxon>
        <taxon>Legionella</taxon>
    </lineage>
</organism>
<evidence type="ECO:0000256" key="5">
    <source>
        <dbReference type="ARBA" id="ARBA00022679"/>
    </source>
</evidence>
<evidence type="ECO:0000313" key="16">
    <source>
        <dbReference type="Proteomes" id="UP000054621"/>
    </source>
</evidence>
<dbReference type="Gene3D" id="1.20.120.160">
    <property type="entry name" value="HPT domain"/>
    <property type="match status" value="2"/>
</dbReference>
<dbReference type="SUPFAM" id="SSF50341">
    <property type="entry name" value="CheW-like"/>
    <property type="match status" value="1"/>
</dbReference>
<dbReference type="GO" id="GO:0000155">
    <property type="term" value="F:phosphorelay sensor kinase activity"/>
    <property type="evidence" value="ECO:0007669"/>
    <property type="project" value="UniProtKB-ARBA"/>
</dbReference>
<feature type="region of interest" description="Disordered" evidence="11">
    <location>
        <begin position="131"/>
        <end position="164"/>
    </location>
</feature>
<dbReference type="PROSITE" id="PS50851">
    <property type="entry name" value="CHEW"/>
    <property type="match status" value="1"/>
</dbReference>
<dbReference type="InterPro" id="IPR051315">
    <property type="entry name" value="Bact_Chemotaxis_CheA"/>
</dbReference>
<evidence type="ECO:0000256" key="2">
    <source>
        <dbReference type="ARBA" id="ARBA00012438"/>
    </source>
</evidence>